<evidence type="ECO:0000313" key="1">
    <source>
        <dbReference type="EMBL" id="ADM26977.1"/>
    </source>
</evidence>
<sequence>MKSMLINLISINKKLKNIYELKSLSTFIMV</sequence>
<dbReference type="AlphaFoldDB" id="E0SPV5"/>
<dbReference type="HOGENOM" id="CLU_3401564_0_0_2"/>
<keyword evidence="2" id="KW-1185">Reference proteome</keyword>
<accession>E0SPV5</accession>
<gene>
    <name evidence="1" type="ordered locus">Igag_0126</name>
</gene>
<dbReference type="BioCyc" id="IAGG583356:GHAH-137-MONOMER"/>
<reference evidence="1 2" key="1">
    <citation type="journal article" date="2010" name="Stand. Genomic Sci.">
        <title>Complete genome sequence of Ignisphaera aggregans type strain (AQ1.S1).</title>
        <authorList>
            <person name="Goker M."/>
            <person name="Held B."/>
            <person name="Lapidus A."/>
            <person name="Nolan M."/>
            <person name="Spring S."/>
            <person name="Yasawong M."/>
            <person name="Lucas S."/>
            <person name="Glavina Del Rio T."/>
            <person name="Tice H."/>
            <person name="Cheng J.F."/>
            <person name="Goodwin L."/>
            <person name="Tapia R."/>
            <person name="Pitluck S."/>
            <person name="Liolios K."/>
            <person name="Ivanova N."/>
            <person name="Mavromatis K."/>
            <person name="Mikhailova N."/>
            <person name="Pati A."/>
            <person name="Chen A."/>
            <person name="Palaniappan K."/>
            <person name="Brambilla E."/>
            <person name="Land M."/>
            <person name="Hauser L."/>
            <person name="Chang Y.J."/>
            <person name="Jeffries C.D."/>
            <person name="Brettin T."/>
            <person name="Detter J.C."/>
            <person name="Han C."/>
            <person name="Rohde M."/>
            <person name="Sikorski J."/>
            <person name="Woyke T."/>
            <person name="Bristow J."/>
            <person name="Eisen J.A."/>
            <person name="Markowitz V."/>
            <person name="Hugenholtz P."/>
            <person name="Kyrpides N.C."/>
            <person name="Klenk H.P."/>
        </authorList>
    </citation>
    <scope>NUCLEOTIDE SEQUENCE [LARGE SCALE GENOMIC DNA]</scope>
    <source>
        <strain evidence="2">DSM 17230 / JCM 13409 / AQ1.S1</strain>
    </source>
</reference>
<name>E0SPV5_IGNAA</name>
<protein>
    <submittedName>
        <fullName evidence="1">Uncharacterized protein</fullName>
    </submittedName>
</protein>
<dbReference type="Proteomes" id="UP000001304">
    <property type="component" value="Chromosome"/>
</dbReference>
<evidence type="ECO:0000313" key="2">
    <source>
        <dbReference type="Proteomes" id="UP000001304"/>
    </source>
</evidence>
<dbReference type="EMBL" id="CP002098">
    <property type="protein sequence ID" value="ADM26977.1"/>
    <property type="molecule type" value="Genomic_DNA"/>
</dbReference>
<dbReference type="KEGG" id="iag:Igag_0126"/>
<proteinExistence type="predicted"/>
<organism evidence="1 2">
    <name type="scientific">Ignisphaera aggregans (strain DSM 17230 / JCM 13409 / AQ1.S1)</name>
    <dbReference type="NCBI Taxonomy" id="583356"/>
    <lineage>
        <taxon>Archaea</taxon>
        <taxon>Thermoproteota</taxon>
        <taxon>Thermoprotei</taxon>
        <taxon>Desulfurococcales</taxon>
        <taxon>Desulfurococcaceae</taxon>
        <taxon>Ignisphaera</taxon>
    </lineage>
</organism>